<comment type="caution">
    <text evidence="3">The sequence shown here is derived from an EMBL/GenBank/DDBJ whole genome shotgun (WGS) entry which is preliminary data.</text>
</comment>
<feature type="compositionally biased region" description="Acidic residues" evidence="1">
    <location>
        <begin position="54"/>
        <end position="64"/>
    </location>
</feature>
<dbReference type="PANTHER" id="PTHR31131">
    <property type="entry name" value="CHROMOSOME 1, WHOLE GENOME SHOTGUN SEQUENCE"/>
    <property type="match status" value="1"/>
</dbReference>
<gene>
    <name evidence="3" type="ORF">AAFC00_006300</name>
</gene>
<evidence type="ECO:0000256" key="1">
    <source>
        <dbReference type="SAM" id="MobiDB-lite"/>
    </source>
</evidence>
<evidence type="ECO:0000259" key="2">
    <source>
        <dbReference type="Pfam" id="PF13840"/>
    </source>
</evidence>
<proteinExistence type="predicted"/>
<dbReference type="GeneID" id="95979999"/>
<name>A0ABR3P4R2_9PEZI</name>
<accession>A0ABR3P4R2</accession>
<evidence type="ECO:0000313" key="3">
    <source>
        <dbReference type="EMBL" id="KAL1297763.1"/>
    </source>
</evidence>
<dbReference type="RefSeq" id="XP_069197445.1">
    <property type="nucleotide sequence ID" value="XM_069346238.1"/>
</dbReference>
<keyword evidence="4" id="KW-1185">Reference proteome</keyword>
<dbReference type="Proteomes" id="UP001562354">
    <property type="component" value="Unassembled WGS sequence"/>
</dbReference>
<protein>
    <recommendedName>
        <fullName evidence="2">CASTOR ACT domain-containing protein</fullName>
    </recommendedName>
</protein>
<sequence>MMDKSMSLLNAQVQFLETHVALVHIPLPLYPHFLHPILKLLTLSDRQQQGQDEQNSDDSNDDEESKYKPPRRPWAFVFPFANISVTTVECSIVCPRHLVQELFVPLIQRLDEEARAQISISAENFLVIQIGGEGMEAGQRVLDLTAPLALAGISIFFITSYYNDFILVPQESRSEVVHALEEQGFAFEAYINGHSSAHMTNLSSPLHGVHHHRNTSSTSQAELQPQQQQQQQHCPPGTPPPTTVAEWQTKTFTTLRRKGIEPQIDETLELKTCAGYRSDDQAIQDRLILGITKSLLSGPRFLSITLTELDTVSLTLEKGLLDQFPASGRDILLQDDRTHMTIVLDLRGLPDDSTGIVCGVAGRLIERMAGQGPPFNMSYLSTAKASNVIVEQDEVEHALLALREEEAA</sequence>
<reference evidence="3 4" key="1">
    <citation type="submission" date="2024-07" db="EMBL/GenBank/DDBJ databases">
        <title>Draft sequence of the Neodothiora populina.</title>
        <authorList>
            <person name="Drown D.D."/>
            <person name="Schuette U.S."/>
            <person name="Buechlein A.B."/>
            <person name="Rusch D.R."/>
            <person name="Winton L.W."/>
            <person name="Adams G.A."/>
        </authorList>
    </citation>
    <scope>NUCLEOTIDE SEQUENCE [LARGE SCALE GENOMIC DNA]</scope>
    <source>
        <strain evidence="3 4">CPC 39397</strain>
    </source>
</reference>
<dbReference type="InterPro" id="IPR027795">
    <property type="entry name" value="CASTOR_ACT_dom"/>
</dbReference>
<feature type="region of interest" description="Disordered" evidence="1">
    <location>
        <begin position="201"/>
        <end position="242"/>
    </location>
</feature>
<feature type="compositionally biased region" description="Low complexity" evidence="1">
    <location>
        <begin position="224"/>
        <end position="235"/>
    </location>
</feature>
<dbReference type="Gene3D" id="3.30.2130.10">
    <property type="entry name" value="VC0802-like"/>
    <property type="match status" value="2"/>
</dbReference>
<dbReference type="InterPro" id="IPR051719">
    <property type="entry name" value="CASTOR_mTORC1"/>
</dbReference>
<feature type="region of interest" description="Disordered" evidence="1">
    <location>
        <begin position="46"/>
        <end position="68"/>
    </location>
</feature>
<dbReference type="SUPFAM" id="SSF55021">
    <property type="entry name" value="ACT-like"/>
    <property type="match status" value="1"/>
</dbReference>
<feature type="domain" description="CASTOR ACT" evidence="2">
    <location>
        <begin position="122"/>
        <end position="182"/>
    </location>
</feature>
<dbReference type="EMBL" id="JBFMKM010000014">
    <property type="protein sequence ID" value="KAL1297763.1"/>
    <property type="molecule type" value="Genomic_DNA"/>
</dbReference>
<dbReference type="PANTHER" id="PTHR31131:SF6">
    <property type="entry name" value="CASTOR ACT DOMAIN-CONTAINING PROTEIN"/>
    <property type="match status" value="1"/>
</dbReference>
<dbReference type="Pfam" id="PF13840">
    <property type="entry name" value="ACT_7"/>
    <property type="match status" value="1"/>
</dbReference>
<dbReference type="InterPro" id="IPR045865">
    <property type="entry name" value="ACT-like_dom_sf"/>
</dbReference>
<evidence type="ECO:0000313" key="4">
    <source>
        <dbReference type="Proteomes" id="UP001562354"/>
    </source>
</evidence>
<organism evidence="3 4">
    <name type="scientific">Neodothiora populina</name>
    <dbReference type="NCBI Taxonomy" id="2781224"/>
    <lineage>
        <taxon>Eukaryota</taxon>
        <taxon>Fungi</taxon>
        <taxon>Dikarya</taxon>
        <taxon>Ascomycota</taxon>
        <taxon>Pezizomycotina</taxon>
        <taxon>Dothideomycetes</taxon>
        <taxon>Dothideomycetidae</taxon>
        <taxon>Dothideales</taxon>
        <taxon>Dothioraceae</taxon>
        <taxon>Neodothiora</taxon>
    </lineage>
</organism>